<organism evidence="2">
    <name type="scientific">Ixodes ricinus</name>
    <name type="common">Common tick</name>
    <name type="synonym">Acarus ricinus</name>
    <dbReference type="NCBI Taxonomy" id="34613"/>
    <lineage>
        <taxon>Eukaryota</taxon>
        <taxon>Metazoa</taxon>
        <taxon>Ecdysozoa</taxon>
        <taxon>Arthropoda</taxon>
        <taxon>Chelicerata</taxon>
        <taxon>Arachnida</taxon>
        <taxon>Acari</taxon>
        <taxon>Parasitiformes</taxon>
        <taxon>Ixodida</taxon>
        <taxon>Ixodoidea</taxon>
        <taxon>Ixodidae</taxon>
        <taxon>Ixodinae</taxon>
        <taxon>Ixodes</taxon>
    </lineage>
</organism>
<accession>A0A6B0UQR3</accession>
<evidence type="ECO:0000256" key="1">
    <source>
        <dbReference type="SAM" id="Phobius"/>
    </source>
</evidence>
<keyword evidence="1" id="KW-0472">Membrane</keyword>
<reference evidence="2" key="1">
    <citation type="submission" date="2019-12" db="EMBL/GenBank/DDBJ databases">
        <title>An insight into the sialome of adult female Ixodes ricinus ticks feeding for 6 days.</title>
        <authorList>
            <person name="Perner J."/>
            <person name="Ribeiro J.M.C."/>
        </authorList>
    </citation>
    <scope>NUCLEOTIDE SEQUENCE</scope>
    <source>
        <strain evidence="2">Semi-engorged</strain>
        <tissue evidence="2">Salivary glands</tissue>
    </source>
</reference>
<keyword evidence="1" id="KW-1133">Transmembrane helix</keyword>
<dbReference type="EMBL" id="GIFC01010022">
    <property type="protein sequence ID" value="MXU92105.1"/>
    <property type="molecule type" value="Transcribed_RNA"/>
</dbReference>
<sequence>MFLLLVNVRFTIFSSTASIPTFFGSTIVLFICQHLYFRADLSGTRRRSFPVSQFSFVYQSFPKALHQSYELRLVSHPLNLLHPALVCTRFNDCRDRREPTIRKMRFLDFVTRSHYSLCPSLGSFPPCCT</sequence>
<keyword evidence="1" id="KW-0812">Transmembrane</keyword>
<name>A0A6B0UQR3_IXORI</name>
<feature type="transmembrane region" description="Helical" evidence="1">
    <location>
        <begin position="12"/>
        <end position="37"/>
    </location>
</feature>
<proteinExistence type="predicted"/>
<evidence type="ECO:0000313" key="2">
    <source>
        <dbReference type="EMBL" id="MXU92105.1"/>
    </source>
</evidence>
<dbReference type="AlphaFoldDB" id="A0A6B0UQR3"/>
<protein>
    <submittedName>
        <fullName evidence="2">Uncharacterized protein</fullName>
    </submittedName>
</protein>